<evidence type="ECO:0000313" key="2">
    <source>
        <dbReference type="RefSeq" id="XP_024223780.1"/>
    </source>
</evidence>
<dbReference type="GeneID" id="112212932"/>
<dbReference type="OrthoDB" id="10342835at2759"/>
<dbReference type="RefSeq" id="XP_024223780.1">
    <property type="nucleotide sequence ID" value="XM_024368012.2"/>
</dbReference>
<protein>
    <submittedName>
        <fullName evidence="2">Uncharacterized protein LOC112212932</fullName>
    </submittedName>
</protein>
<accession>A0A6P6FBF6</accession>
<dbReference type="Proteomes" id="UP000515180">
    <property type="component" value="Unplaced"/>
</dbReference>
<organism evidence="1 2">
    <name type="scientific">Bombus impatiens</name>
    <name type="common">Bumblebee</name>
    <dbReference type="NCBI Taxonomy" id="132113"/>
    <lineage>
        <taxon>Eukaryota</taxon>
        <taxon>Metazoa</taxon>
        <taxon>Ecdysozoa</taxon>
        <taxon>Arthropoda</taxon>
        <taxon>Hexapoda</taxon>
        <taxon>Insecta</taxon>
        <taxon>Pterygota</taxon>
        <taxon>Neoptera</taxon>
        <taxon>Endopterygota</taxon>
        <taxon>Hymenoptera</taxon>
        <taxon>Apocrita</taxon>
        <taxon>Aculeata</taxon>
        <taxon>Apoidea</taxon>
        <taxon>Anthophila</taxon>
        <taxon>Apidae</taxon>
        <taxon>Bombus</taxon>
        <taxon>Pyrobombus</taxon>
    </lineage>
</organism>
<evidence type="ECO:0000313" key="1">
    <source>
        <dbReference type="Proteomes" id="UP000515180"/>
    </source>
</evidence>
<gene>
    <name evidence="2" type="primary">LOC112212932</name>
</gene>
<keyword evidence="1" id="KW-1185">Reference proteome</keyword>
<name>A0A6P6FBF6_BOMIM</name>
<sequence length="127" mass="14615">MSKRTTNVGGKVSFRLKRGKSVWGCSSREGGFRRVFLSVFGSRYRFCGVEKLTTLTWTFLCRGNAGVYRREGTRLRIRIKPCSSHRLTRQVLTTCVTRILTLYNGPHVIVVKLNVDEIELDEKMTLR</sequence>
<reference evidence="2" key="1">
    <citation type="submission" date="2025-08" db="UniProtKB">
        <authorList>
            <consortium name="RefSeq"/>
        </authorList>
    </citation>
    <scope>IDENTIFICATION</scope>
</reference>
<dbReference type="AlphaFoldDB" id="A0A6P6FBF6"/>
<proteinExistence type="predicted"/>
<dbReference type="KEGG" id="bim:112212932"/>